<accession>A0ABY7V333</accession>
<sequence>MKGTAGLNVALLAAGRLATGRLGAALLVLALPGSGVARGGPLLPNAEVARSHSEGPLRVQWLVCQAAGRPDLRASLTLQASGPLYYRVVNLDTNDAAHTLLQAGQNVPQVRGLFARYITQGQPLGRVTLAGLLGTWKLFGLKFDWQGTTYRCQIGNG</sequence>
<protein>
    <submittedName>
        <fullName evidence="1">Uncharacterized protein</fullName>
    </submittedName>
</protein>
<reference evidence="1 2" key="1">
    <citation type="submission" date="2022-12" db="EMBL/GenBank/DDBJ databases">
        <title>Genome Sequence of Deinococcus aquaticus Type Strain PB314.</title>
        <authorList>
            <person name="Albert C."/>
            <person name="Hill J."/>
            <person name="Boren L."/>
            <person name="Scholz-Ng S."/>
            <person name="Fatema N."/>
            <person name="Grosso R."/>
            <person name="Soboslay E."/>
            <person name="Tuohy J."/>
        </authorList>
    </citation>
    <scope>NUCLEOTIDE SEQUENCE [LARGE SCALE GENOMIC DNA]</scope>
    <source>
        <strain evidence="1 2">PB-314</strain>
    </source>
</reference>
<dbReference type="Proteomes" id="UP001217044">
    <property type="component" value="Chromosome"/>
</dbReference>
<dbReference type="RefSeq" id="WP_273990087.1">
    <property type="nucleotide sequence ID" value="NZ_BAABQT010000011.1"/>
</dbReference>
<organism evidence="1 2">
    <name type="scientific">Deinococcus aquaticus</name>
    <dbReference type="NCBI Taxonomy" id="328692"/>
    <lineage>
        <taxon>Bacteria</taxon>
        <taxon>Thermotogati</taxon>
        <taxon>Deinococcota</taxon>
        <taxon>Deinococci</taxon>
        <taxon>Deinococcales</taxon>
        <taxon>Deinococcaceae</taxon>
        <taxon>Deinococcus</taxon>
    </lineage>
</organism>
<evidence type="ECO:0000313" key="2">
    <source>
        <dbReference type="Proteomes" id="UP001217044"/>
    </source>
</evidence>
<proteinExistence type="predicted"/>
<keyword evidence="2" id="KW-1185">Reference proteome</keyword>
<name>A0ABY7V333_9DEIO</name>
<gene>
    <name evidence="1" type="ORF">M8445_04850</name>
</gene>
<evidence type="ECO:0000313" key="1">
    <source>
        <dbReference type="EMBL" id="WDA59545.1"/>
    </source>
</evidence>
<dbReference type="EMBL" id="CP115165">
    <property type="protein sequence ID" value="WDA59545.1"/>
    <property type="molecule type" value="Genomic_DNA"/>
</dbReference>